<dbReference type="Gene3D" id="1.25.40.10">
    <property type="entry name" value="Tetratricopeptide repeat domain"/>
    <property type="match status" value="1"/>
</dbReference>
<keyword evidence="2" id="KW-1185">Reference proteome</keyword>
<protein>
    <submittedName>
        <fullName evidence="1">Tetratricopeptide repeat protein</fullName>
    </submittedName>
</protein>
<sequence length="414" mass="46262">MRLRNVCAVLAVAALAQGCAQTQDARVQQDLYQDALQSIAEGRRDDASRELREQIEKEPEHAGAWLDLAMTQCSLGHSDEAERMFATIETRFAPKEMTPGWYEMLRLIAEARENGCNHWHPSSAWSVAAGRGVDQNVNQGALSSMYVTSGPDGVTQHELTSDFLPMHDQYTQLSGDYTRDLSANGAIGFVQYAVRRNDRLHQYDSGAAFAGIDNPWRLGHWGLRGTLTGGLVTLGGSLYQRQVQGQLRIQPPLPLPAGIQFNLLLGGTYNGFLTLNNFNSNVWEERGLLTWRQPSRSASVTLGHLRDRALAQRPGGDRDGWIASATLRQHLVGPLGGELGFTRQDWNSSSAYAPGVIEEVRAQRTRVLRGNLTWLLDKHQSIQLEGRIVRNRENISIFQYNDRQLQLSWQWQGS</sequence>
<evidence type="ECO:0000313" key="2">
    <source>
        <dbReference type="Proteomes" id="UP001204621"/>
    </source>
</evidence>
<dbReference type="SUPFAM" id="SSF48452">
    <property type="entry name" value="TPR-like"/>
    <property type="match status" value="1"/>
</dbReference>
<dbReference type="InterPro" id="IPR011990">
    <property type="entry name" value="TPR-like_helical_dom_sf"/>
</dbReference>
<dbReference type="Proteomes" id="UP001204621">
    <property type="component" value="Unassembled WGS sequence"/>
</dbReference>
<organism evidence="1 2">
    <name type="scientific">Massilia terrae</name>
    <dbReference type="NCBI Taxonomy" id="1811224"/>
    <lineage>
        <taxon>Bacteria</taxon>
        <taxon>Pseudomonadati</taxon>
        <taxon>Pseudomonadota</taxon>
        <taxon>Betaproteobacteria</taxon>
        <taxon>Burkholderiales</taxon>
        <taxon>Oxalobacteraceae</taxon>
        <taxon>Telluria group</taxon>
        <taxon>Massilia</taxon>
    </lineage>
</organism>
<reference evidence="1 2" key="1">
    <citation type="submission" date="2022-08" db="EMBL/GenBank/DDBJ databases">
        <title>Reclassification of Massilia species as members of the genera Telluria, Duganella, Pseudoduganella, Mokoshia gen. nov. and Zemynaea gen. nov. using orthogonal and non-orthogonal genome-based approaches.</title>
        <authorList>
            <person name="Bowman J.P."/>
        </authorList>
    </citation>
    <scope>NUCLEOTIDE SEQUENCE [LARGE SCALE GENOMIC DNA]</scope>
    <source>
        <strain evidence="1 2">JCM 31606</strain>
    </source>
</reference>
<dbReference type="PROSITE" id="PS51257">
    <property type="entry name" value="PROKAR_LIPOPROTEIN"/>
    <property type="match status" value="1"/>
</dbReference>
<dbReference type="RefSeq" id="WP_258811583.1">
    <property type="nucleotide sequence ID" value="NZ_JANUGU010000002.1"/>
</dbReference>
<dbReference type="EMBL" id="JANUGU010000002">
    <property type="protein sequence ID" value="MCS0658400.1"/>
    <property type="molecule type" value="Genomic_DNA"/>
</dbReference>
<evidence type="ECO:0000313" key="1">
    <source>
        <dbReference type="EMBL" id="MCS0658400.1"/>
    </source>
</evidence>
<gene>
    <name evidence="1" type="ORF">NX778_10025</name>
</gene>
<comment type="caution">
    <text evidence="1">The sequence shown here is derived from an EMBL/GenBank/DDBJ whole genome shotgun (WGS) entry which is preliminary data.</text>
</comment>
<accession>A0ABT2CYZ2</accession>
<proteinExistence type="predicted"/>
<dbReference type="Pfam" id="PF14559">
    <property type="entry name" value="TPR_19"/>
    <property type="match status" value="1"/>
</dbReference>
<name>A0ABT2CYZ2_9BURK</name>